<sequence length="149" mass="16468">MRYPRNTVHRVERDEVVVFALVSKVASDCRRVIDRLLDEKNPRSTTDYTQPLTAWMRDLGLLMAHSGAELVAWADDTGPASTVVVPAPPEVPRLFAIVQDAAVVAWGLQFAESAHVVAGGHQLSTRSAETALRYFDDGETDPAVVWIKR</sequence>
<accession>A0A918AGI2</accession>
<evidence type="ECO:0000313" key="2">
    <source>
        <dbReference type="Proteomes" id="UP000639606"/>
    </source>
</evidence>
<dbReference type="AlphaFoldDB" id="A0A918AGI2"/>
<protein>
    <submittedName>
        <fullName evidence="1">Uncharacterized protein</fullName>
    </submittedName>
</protein>
<keyword evidence="2" id="KW-1185">Reference proteome</keyword>
<name>A0A918AGI2_9PSEU</name>
<comment type="caution">
    <text evidence="1">The sequence shown here is derived from an EMBL/GenBank/DDBJ whole genome shotgun (WGS) entry which is preliminary data.</text>
</comment>
<proteinExistence type="predicted"/>
<evidence type="ECO:0000313" key="1">
    <source>
        <dbReference type="EMBL" id="GGP38613.1"/>
    </source>
</evidence>
<dbReference type="Proteomes" id="UP000639606">
    <property type="component" value="Unassembled WGS sequence"/>
</dbReference>
<organism evidence="1 2">
    <name type="scientific">Saccharothrix coeruleofusca</name>
    <dbReference type="NCBI Taxonomy" id="33919"/>
    <lineage>
        <taxon>Bacteria</taxon>
        <taxon>Bacillati</taxon>
        <taxon>Actinomycetota</taxon>
        <taxon>Actinomycetes</taxon>
        <taxon>Pseudonocardiales</taxon>
        <taxon>Pseudonocardiaceae</taxon>
        <taxon>Saccharothrix</taxon>
    </lineage>
</organism>
<gene>
    <name evidence="1" type="ORF">GCM10010185_07650</name>
</gene>
<dbReference type="EMBL" id="BMRG01000001">
    <property type="protein sequence ID" value="GGP38613.1"/>
    <property type="molecule type" value="Genomic_DNA"/>
</dbReference>
<reference evidence="1" key="1">
    <citation type="journal article" date="2014" name="Int. J. Syst. Evol. Microbiol.">
        <title>Complete genome sequence of Corynebacterium casei LMG S-19264T (=DSM 44701T), isolated from a smear-ripened cheese.</title>
        <authorList>
            <consortium name="US DOE Joint Genome Institute (JGI-PGF)"/>
            <person name="Walter F."/>
            <person name="Albersmeier A."/>
            <person name="Kalinowski J."/>
            <person name="Ruckert C."/>
        </authorList>
    </citation>
    <scope>NUCLEOTIDE SEQUENCE</scope>
    <source>
        <strain evidence="1">JCM 3313</strain>
    </source>
</reference>
<reference evidence="1" key="2">
    <citation type="submission" date="2020-09" db="EMBL/GenBank/DDBJ databases">
        <authorList>
            <person name="Sun Q."/>
            <person name="Ohkuma M."/>
        </authorList>
    </citation>
    <scope>NUCLEOTIDE SEQUENCE</scope>
    <source>
        <strain evidence="1">JCM 3313</strain>
    </source>
</reference>